<dbReference type="EMBL" id="JAQFWP010000031">
    <property type="protein sequence ID" value="MDA2806183.1"/>
    <property type="molecule type" value="Genomic_DNA"/>
</dbReference>
<sequence length="304" mass="32777">MRSLSDIDDLEFFAAVARSPSLTAAAREWGVTLSAVSKRLTRLEERLAAQLVRRSTRRLTLTEAGELYASGARGILQDRADLEERVGRSSGRLRGPIALHSTMGLGRRHVAPLLRAFADAHPGVAVELTLSEHAFTIAGSGYDAAIRVGPPPDARLRLRRLHPNRRLVCAAPSYVEAHGAPRSLADLADHNCLVIKENDADFGVWRFGTGPDDETAVRVTGDMASNDGEAIVGWCLDGRGLMMRSAWHALPLVREGRLVQVLPGVPTPPADVFAVTDATAFLPRRTRALLDHLADGLAGRLEGG</sequence>
<proteinExistence type="inferred from homology"/>
<dbReference type="PANTHER" id="PTHR30537:SF5">
    <property type="entry name" value="HTH-TYPE TRANSCRIPTIONAL ACTIVATOR TTDR-RELATED"/>
    <property type="match status" value="1"/>
</dbReference>
<dbReference type="InterPro" id="IPR000847">
    <property type="entry name" value="LysR_HTH_N"/>
</dbReference>
<keyword evidence="2" id="KW-0805">Transcription regulation</keyword>
<evidence type="ECO:0000256" key="3">
    <source>
        <dbReference type="ARBA" id="ARBA00023125"/>
    </source>
</evidence>
<evidence type="ECO:0000259" key="5">
    <source>
        <dbReference type="PROSITE" id="PS50931"/>
    </source>
</evidence>
<dbReference type="InterPro" id="IPR036390">
    <property type="entry name" value="WH_DNA-bd_sf"/>
</dbReference>
<evidence type="ECO:0000313" key="6">
    <source>
        <dbReference type="EMBL" id="MDA2806183.1"/>
    </source>
</evidence>
<dbReference type="Proteomes" id="UP001165685">
    <property type="component" value="Unassembled WGS sequence"/>
</dbReference>
<evidence type="ECO:0000256" key="1">
    <source>
        <dbReference type="ARBA" id="ARBA00009437"/>
    </source>
</evidence>
<keyword evidence="4" id="KW-0804">Transcription</keyword>
<dbReference type="Gene3D" id="1.10.10.10">
    <property type="entry name" value="Winged helix-like DNA-binding domain superfamily/Winged helix DNA-binding domain"/>
    <property type="match status" value="1"/>
</dbReference>
<dbReference type="PROSITE" id="PS50931">
    <property type="entry name" value="HTH_LYSR"/>
    <property type="match status" value="1"/>
</dbReference>
<dbReference type="PANTHER" id="PTHR30537">
    <property type="entry name" value="HTH-TYPE TRANSCRIPTIONAL REGULATOR"/>
    <property type="match status" value="1"/>
</dbReference>
<dbReference type="InterPro" id="IPR036388">
    <property type="entry name" value="WH-like_DNA-bd_sf"/>
</dbReference>
<dbReference type="SUPFAM" id="SSF53850">
    <property type="entry name" value="Periplasmic binding protein-like II"/>
    <property type="match status" value="1"/>
</dbReference>
<dbReference type="SUPFAM" id="SSF46785">
    <property type="entry name" value="Winged helix' DNA-binding domain"/>
    <property type="match status" value="1"/>
</dbReference>
<accession>A0ABT4TND0</accession>
<gene>
    <name evidence="6" type="ORF">O4U47_16850</name>
</gene>
<organism evidence="6 7">
    <name type="scientific">Nocardiopsis suaedae</name>
    <dbReference type="NCBI Taxonomy" id="3018444"/>
    <lineage>
        <taxon>Bacteria</taxon>
        <taxon>Bacillati</taxon>
        <taxon>Actinomycetota</taxon>
        <taxon>Actinomycetes</taxon>
        <taxon>Streptosporangiales</taxon>
        <taxon>Nocardiopsidaceae</taxon>
        <taxon>Nocardiopsis</taxon>
    </lineage>
</organism>
<keyword evidence="7" id="KW-1185">Reference proteome</keyword>
<dbReference type="InterPro" id="IPR058163">
    <property type="entry name" value="LysR-type_TF_proteobact-type"/>
</dbReference>
<dbReference type="InterPro" id="IPR005119">
    <property type="entry name" value="LysR_subst-bd"/>
</dbReference>
<evidence type="ECO:0000256" key="2">
    <source>
        <dbReference type="ARBA" id="ARBA00023015"/>
    </source>
</evidence>
<dbReference type="RefSeq" id="WP_270678827.1">
    <property type="nucleotide sequence ID" value="NZ_JAQFWP010000031.1"/>
</dbReference>
<comment type="caution">
    <text evidence="6">The sequence shown here is derived from an EMBL/GenBank/DDBJ whole genome shotgun (WGS) entry which is preliminary data.</text>
</comment>
<dbReference type="Gene3D" id="3.40.190.290">
    <property type="match status" value="1"/>
</dbReference>
<keyword evidence="3" id="KW-0238">DNA-binding</keyword>
<name>A0ABT4TND0_9ACTN</name>
<reference evidence="6" key="1">
    <citation type="submission" date="2023-01" db="EMBL/GenBank/DDBJ databases">
        <title>Draft genome sequence of Nocardiopsis sp. LSu2-4 isolated from halophytes.</title>
        <authorList>
            <person name="Duangmal K."/>
            <person name="Chantavorakit T."/>
        </authorList>
    </citation>
    <scope>NUCLEOTIDE SEQUENCE</scope>
    <source>
        <strain evidence="6">LSu2-4</strain>
    </source>
</reference>
<evidence type="ECO:0000313" key="7">
    <source>
        <dbReference type="Proteomes" id="UP001165685"/>
    </source>
</evidence>
<feature type="domain" description="HTH lysR-type" evidence="5">
    <location>
        <begin position="1"/>
        <end position="62"/>
    </location>
</feature>
<dbReference type="Pfam" id="PF00126">
    <property type="entry name" value="HTH_1"/>
    <property type="match status" value="1"/>
</dbReference>
<protein>
    <submittedName>
        <fullName evidence="6">LysR family transcriptional regulator</fullName>
    </submittedName>
</protein>
<comment type="similarity">
    <text evidence="1">Belongs to the LysR transcriptional regulatory family.</text>
</comment>
<dbReference type="Pfam" id="PF03466">
    <property type="entry name" value="LysR_substrate"/>
    <property type="match status" value="1"/>
</dbReference>
<evidence type="ECO:0000256" key="4">
    <source>
        <dbReference type="ARBA" id="ARBA00023163"/>
    </source>
</evidence>